<dbReference type="FunFam" id="3.40.50.300:FF:000049">
    <property type="entry name" value="Dynein, axonemal, heavy chain 5"/>
    <property type="match status" value="1"/>
</dbReference>
<dbReference type="Gene3D" id="1.10.8.1220">
    <property type="match status" value="1"/>
</dbReference>
<evidence type="ECO:0000256" key="13">
    <source>
        <dbReference type="ARBA" id="ARBA00023273"/>
    </source>
</evidence>
<dbReference type="Pfam" id="PF12781">
    <property type="entry name" value="AAA_9"/>
    <property type="match status" value="1"/>
</dbReference>
<feature type="domain" description="Dynein heavy chain AAA lid" evidence="19">
    <location>
        <begin position="1526"/>
        <end position="1673"/>
    </location>
</feature>
<evidence type="ECO:0000313" key="23">
    <source>
        <dbReference type="Proteomes" id="UP001187415"/>
    </source>
</evidence>
<keyword evidence="10" id="KW-0969">Cilium</keyword>
<keyword evidence="23" id="KW-1185">Reference proteome</keyword>
<dbReference type="InterPro" id="IPR041228">
    <property type="entry name" value="Dynein_C"/>
</dbReference>
<evidence type="ECO:0008006" key="24">
    <source>
        <dbReference type="Google" id="ProtNLM"/>
    </source>
</evidence>
<dbReference type="GO" id="GO:0031514">
    <property type="term" value="C:motile cilium"/>
    <property type="evidence" value="ECO:0007669"/>
    <property type="project" value="UniProtKB-ARBA"/>
</dbReference>
<feature type="coiled-coil region" evidence="14">
    <location>
        <begin position="557"/>
        <end position="584"/>
    </location>
</feature>
<feature type="domain" description="Dynein heavy chain ATP-binding dynein motor region" evidence="18">
    <location>
        <begin position="917"/>
        <end position="1137"/>
    </location>
</feature>
<dbReference type="Gene3D" id="1.20.920.30">
    <property type="match status" value="1"/>
</dbReference>
<dbReference type="SUPFAM" id="SSF52540">
    <property type="entry name" value="P-loop containing nucleoside triphosphate hydrolases"/>
    <property type="match status" value="2"/>
</dbReference>
<dbReference type="Proteomes" id="UP001187415">
    <property type="component" value="Unassembled WGS sequence"/>
</dbReference>
<evidence type="ECO:0000259" key="17">
    <source>
        <dbReference type="Pfam" id="PF12780"/>
    </source>
</evidence>
<evidence type="ECO:0000259" key="21">
    <source>
        <dbReference type="Pfam" id="PF22597"/>
    </source>
</evidence>
<comment type="similarity">
    <text evidence="2">Belongs to the dynein heavy chain family.</text>
</comment>
<dbReference type="Pfam" id="PF12780">
    <property type="entry name" value="AAA_8"/>
    <property type="match status" value="1"/>
</dbReference>
<evidence type="ECO:0000256" key="12">
    <source>
        <dbReference type="ARBA" id="ARBA00023212"/>
    </source>
</evidence>
<feature type="domain" description="Dynein 2 heavy chain 1 cytoplasmic ATPase lid" evidence="21">
    <location>
        <begin position="131"/>
        <end position="212"/>
    </location>
</feature>
<dbReference type="GO" id="GO:0030286">
    <property type="term" value="C:dynein complex"/>
    <property type="evidence" value="ECO:0007669"/>
    <property type="project" value="UniProtKB-KW"/>
</dbReference>
<dbReference type="InterPro" id="IPR041658">
    <property type="entry name" value="AAA_lid_11"/>
</dbReference>
<gene>
    <name evidence="22" type="ORF">Q5P01_014471</name>
</gene>
<dbReference type="InterPro" id="IPR027417">
    <property type="entry name" value="P-loop_NTPase"/>
</dbReference>
<proteinExistence type="inferred from homology"/>
<dbReference type="PANTHER" id="PTHR22878">
    <property type="entry name" value="DYNEIN HEAVY CHAIN 6, AXONEMAL-LIKE-RELATED"/>
    <property type="match status" value="1"/>
</dbReference>
<protein>
    <recommendedName>
        <fullName evidence="24">Dynein heavy chain 10, axonemal</fullName>
    </recommendedName>
</protein>
<dbReference type="EMBL" id="JAUPFM010000011">
    <property type="protein sequence ID" value="KAK2837259.1"/>
    <property type="molecule type" value="Genomic_DNA"/>
</dbReference>
<dbReference type="FunFam" id="1.20.1270.280:FF:000005">
    <property type="entry name" value="Dynein axonemal heavy chain 10"/>
    <property type="match status" value="1"/>
</dbReference>
<feature type="domain" description="Dynein heavy chain coiled coil stalk" evidence="16">
    <location>
        <begin position="556"/>
        <end position="889"/>
    </location>
</feature>
<dbReference type="Gene3D" id="3.10.490.20">
    <property type="match status" value="1"/>
</dbReference>
<dbReference type="Pfam" id="PF03028">
    <property type="entry name" value="Dynein_heavy"/>
    <property type="match status" value="1"/>
</dbReference>
<dbReference type="GO" id="GO:0007018">
    <property type="term" value="P:microtubule-based movement"/>
    <property type="evidence" value="ECO:0007669"/>
    <property type="project" value="InterPro"/>
</dbReference>
<evidence type="ECO:0000259" key="16">
    <source>
        <dbReference type="Pfam" id="PF12777"/>
    </source>
</evidence>
<feature type="domain" description="Dynein heavy chain C-terminal" evidence="20">
    <location>
        <begin position="1679"/>
        <end position="1977"/>
    </location>
</feature>
<keyword evidence="13" id="KW-0966">Cell projection</keyword>
<evidence type="ECO:0000256" key="4">
    <source>
        <dbReference type="ARBA" id="ARBA00022701"/>
    </source>
</evidence>
<keyword evidence="6" id="KW-0547">Nucleotide-binding</keyword>
<comment type="caution">
    <text evidence="22">The sequence shown here is derived from an EMBL/GenBank/DDBJ whole genome shotgun (WGS) entry which is preliminary data.</text>
</comment>
<keyword evidence="4" id="KW-0493">Microtubule</keyword>
<keyword evidence="11" id="KW-0505">Motor protein</keyword>
<dbReference type="Pfam" id="PF22597">
    <property type="entry name" value="DYN_lid"/>
    <property type="match status" value="1"/>
</dbReference>
<dbReference type="Gene3D" id="1.10.8.720">
    <property type="entry name" value="Region D6 of dynein motor"/>
    <property type="match status" value="1"/>
</dbReference>
<feature type="coiled-coil region" evidence="14">
    <location>
        <begin position="771"/>
        <end position="854"/>
    </location>
</feature>
<keyword evidence="3" id="KW-0963">Cytoplasm</keyword>
<evidence type="ECO:0000256" key="7">
    <source>
        <dbReference type="ARBA" id="ARBA00022840"/>
    </source>
</evidence>
<evidence type="ECO:0000256" key="14">
    <source>
        <dbReference type="SAM" id="Coils"/>
    </source>
</evidence>
<evidence type="ECO:0000256" key="11">
    <source>
        <dbReference type="ARBA" id="ARBA00023175"/>
    </source>
</evidence>
<evidence type="ECO:0000256" key="10">
    <source>
        <dbReference type="ARBA" id="ARBA00023069"/>
    </source>
</evidence>
<sequence>MDLQRNLEASVEKRTKEIYGPPMGKRLLVFMDDMNMPKVDSYGTQQPIALLKLLLDRGGIYDRGKKLNYKILKDLGFVAAMGKAGGGKNEVDSRFTSLFSVFSIPFPALESLHLIYASIIRGHTIGFEEPIQKICDKVTSCTLELYNTIIKELPPTPSKFHYIFNLRDLSRVCNGLTLTTADRFLTVTQFVRVWRNECLRIFHDRLIDETEKILVQGLIKNLVEQHFNSDMEAVMRDPILFGDYRTALSDTEPRVYEDIQDYDASKALFQEILEEYNENMSRMNLVLFDDALEHLTRVHRIIRIDRGHALLVGVGGSGKQSLTKLAAFTAGCEVYEIKLSRGYSESNLRDDLKTLYLKLGIEDKKTVFLFTDAHVAEEGFLELINNMLTSGIVPALFPDDEKEPILSQIYSEALKMGAGPSKENIWQYFVNKSANNLHIVLGMSPVGDTLRTRCRNFPGLMNNTVIDWFMPWPPQALLAVAQTFLGENPMIPEAHSAQVIAHVCMVHRSVGDYSKLFQQKLRRSNFVTPKSYLDFINTYSNLLEEKDKYILAQCKRLEGGVDKLKEASEQLAELNVKLAEQKVVLAEKSAACEALLDEIATNTAIAKEKKTLAETKAKEIEEQNTVIAVEKKEAESSLAEALPALEGARIALQDLEKSDVTEIRSFAKPPKQVQMVCECILVLRGYKEISWQSAKGMMSEANFLRSLMEMDCDSISNNQVKTVRGFLKNLQTTFEEMQAISKAGSGMLKFVEAIMGYCDVAREIKPKREKLARLEKNFFQSKRELERIQSELSNIQTELQALGQKYQGAIEEKGLLQEETELMERRLEAADKLISGLSSENERWTHDLEDLKQQRVRLLGDCLISAAFLSYEGAFSWDFRDEMLYQVWIKDVQERAIPMSLPFKVENILTDEVEISRWGSEGLPPDELSVQNGILTTRGSRFPLCIDPQQQALNWIKKKEENNNLKVSSFNDPDFLKQLEMAIKYGFPFLFQDVDEYIDPVIDNVLEKNVKGAEGRQVILLGDKEVDYDPNFKLYLNTKLGNPKYSPSVFGKSMVINYTVTHKGLEDQLLSVMMGFERKELEEQREFLIQETSNNKKLLKNLGDSLLRELATSTGNMLDNTELVHTLEETKSKASEVFEKLILAEKTSVDIDKLRDGYRPAAKRGAILFFVLTEMALVNSMYQYSLASYLEVFDFSLRKSLPDSVLSQRLKNIISTLTYSVYNYGCTGLFERHKLLFSFNMTIKIEQAEERAPQEELEFFIKGNLSLEKSKRKKPCDWLPDQGWEDIVKLAELFPEQFGSLPDDVEKNSSDWKSWYDLDGPEQAPFPMKYEKNLSAFQKLLLLRCFRVDRVYRAVTDYVTVTMGEKYVQPPVISIEAIYEQSTPTSPIVFILSPGSDPAGDLMKLAEKSGFGGKFKFLAMGQGQEKVALQLLEMAVSRGQWLMLQNCHLLVKWLKELEKSLERITKPNPNFRLWVTTNPIKDFPIGILQKSLKVVTEPPNGLKLNMRATYSKISNETLISCAHPAFRSLVYVLAFFHAVVQERRKYGKIGWNVPYDFNESDFFVCMEILNTYLTKAHTQGDSNIPWGSLKYLIGEVMYGGRAIDSFDRRILTVYMDEYLGDFLFYTFRPFHFFSNNDVDYKVPPNGPKKSYVDEIENLPLINTPEVLGLHSNAEIGYYTQAAKDMWIHLMDLQPQTGESGGSISRDEHISQVAKDIQSKLPKLFDIDVIRKKFGMDVSPTTVVLLQELERFNKLVVCMQISLAELQRALAGEVGMSSELDEVARALFNGHIPAIWKKLAPDTLKSLGNWMIHFKTRHEQYSSWVDEGEPKVMWLSGLHIPESYLTALVQAACRKNGWPLERSTLYTQVTQYRTEEEVSDRPGQGCFVSGLYLEGADWDMEKGCLVKTKPKVLVVELPILKVIPTEAHRLRIQNTLRTPVYTTSLRRNAMGVGLVFEADLFTTMHLSHWVLQGVCLYLNAD</sequence>
<dbReference type="Gene3D" id="6.10.140.1060">
    <property type="match status" value="1"/>
</dbReference>
<accession>A0AA88MFT2</accession>
<dbReference type="InterPro" id="IPR043160">
    <property type="entry name" value="Dynein_C_barrel"/>
</dbReference>
<dbReference type="Pfam" id="PF12777">
    <property type="entry name" value="MT"/>
    <property type="match status" value="1"/>
</dbReference>
<evidence type="ECO:0000256" key="2">
    <source>
        <dbReference type="ARBA" id="ARBA00008887"/>
    </source>
</evidence>
<dbReference type="InterPro" id="IPR024743">
    <property type="entry name" value="Dynein_HC_stalk"/>
</dbReference>
<name>A0AA88MFT2_CHASR</name>
<keyword evidence="5" id="KW-0677">Repeat</keyword>
<dbReference type="InterPro" id="IPR042219">
    <property type="entry name" value="AAA_lid_11_sf"/>
</dbReference>
<dbReference type="PANTHER" id="PTHR22878:SF63">
    <property type="entry name" value="DYNEIN AXONEMAL HEAVY CHAIN 10"/>
    <property type="match status" value="1"/>
</dbReference>
<evidence type="ECO:0000259" key="15">
    <source>
        <dbReference type="Pfam" id="PF03028"/>
    </source>
</evidence>
<dbReference type="FunFam" id="1.20.920.20:FF:000008">
    <property type="entry name" value="Dynein heavy chain 10, axonemal"/>
    <property type="match status" value="1"/>
</dbReference>
<evidence type="ECO:0000259" key="20">
    <source>
        <dbReference type="Pfam" id="PF18199"/>
    </source>
</evidence>
<dbReference type="GO" id="GO:0005874">
    <property type="term" value="C:microtubule"/>
    <property type="evidence" value="ECO:0007669"/>
    <property type="project" value="UniProtKB-KW"/>
</dbReference>
<dbReference type="InterPro" id="IPR026983">
    <property type="entry name" value="DHC"/>
</dbReference>
<dbReference type="InterPro" id="IPR035706">
    <property type="entry name" value="AAA_9"/>
</dbReference>
<dbReference type="Gene3D" id="3.40.50.300">
    <property type="entry name" value="P-loop containing nucleotide triphosphate hydrolases"/>
    <property type="match status" value="3"/>
</dbReference>
<evidence type="ECO:0000313" key="22">
    <source>
        <dbReference type="EMBL" id="KAK2837259.1"/>
    </source>
</evidence>
<dbReference type="FunFam" id="1.20.920.30:FF:000007">
    <property type="entry name" value="Dynein axonemal heavy chain 10"/>
    <property type="match status" value="1"/>
</dbReference>
<organism evidence="22 23">
    <name type="scientific">Channa striata</name>
    <name type="common">Snakehead murrel</name>
    <name type="synonym">Ophicephalus striatus</name>
    <dbReference type="NCBI Taxonomy" id="64152"/>
    <lineage>
        <taxon>Eukaryota</taxon>
        <taxon>Metazoa</taxon>
        <taxon>Chordata</taxon>
        <taxon>Craniata</taxon>
        <taxon>Vertebrata</taxon>
        <taxon>Euteleostomi</taxon>
        <taxon>Actinopterygii</taxon>
        <taxon>Neopterygii</taxon>
        <taxon>Teleostei</taxon>
        <taxon>Neoteleostei</taxon>
        <taxon>Acanthomorphata</taxon>
        <taxon>Anabantaria</taxon>
        <taxon>Anabantiformes</taxon>
        <taxon>Channoidei</taxon>
        <taxon>Channidae</taxon>
        <taxon>Channa</taxon>
    </lineage>
</organism>
<dbReference type="Pfam" id="PF18199">
    <property type="entry name" value="Dynein_C"/>
    <property type="match status" value="1"/>
</dbReference>
<dbReference type="GO" id="GO:0008569">
    <property type="term" value="F:minus-end-directed microtubule motor activity"/>
    <property type="evidence" value="ECO:0007669"/>
    <property type="project" value="InterPro"/>
</dbReference>
<dbReference type="InterPro" id="IPR004273">
    <property type="entry name" value="Dynein_heavy_D6_P-loop"/>
</dbReference>
<keyword evidence="9 14" id="KW-0175">Coiled coil</keyword>
<dbReference type="FunFam" id="1.10.8.720:FF:000005">
    <property type="entry name" value="Dynein axonemal heavy chain 10"/>
    <property type="match status" value="1"/>
</dbReference>
<keyword evidence="12" id="KW-0206">Cytoskeleton</keyword>
<dbReference type="Gene3D" id="1.20.920.20">
    <property type="match status" value="1"/>
</dbReference>
<evidence type="ECO:0000259" key="18">
    <source>
        <dbReference type="Pfam" id="PF12781"/>
    </source>
</evidence>
<evidence type="ECO:0000256" key="5">
    <source>
        <dbReference type="ARBA" id="ARBA00022737"/>
    </source>
</evidence>
<dbReference type="FunFam" id="3.40.50.300:FF:002141">
    <property type="entry name" value="Dynein heavy chain"/>
    <property type="match status" value="1"/>
</dbReference>
<evidence type="ECO:0000256" key="8">
    <source>
        <dbReference type="ARBA" id="ARBA00023017"/>
    </source>
</evidence>
<feature type="domain" description="Dynein heavy chain AAA module D4" evidence="17">
    <location>
        <begin position="283"/>
        <end position="542"/>
    </location>
</feature>
<dbReference type="InterPro" id="IPR024317">
    <property type="entry name" value="Dynein_heavy_chain_D4_dom"/>
</dbReference>
<evidence type="ECO:0000256" key="3">
    <source>
        <dbReference type="ARBA" id="ARBA00022490"/>
    </source>
</evidence>
<dbReference type="GO" id="GO:0045505">
    <property type="term" value="F:dynein intermediate chain binding"/>
    <property type="evidence" value="ECO:0007669"/>
    <property type="project" value="InterPro"/>
</dbReference>
<dbReference type="GO" id="GO:0005524">
    <property type="term" value="F:ATP binding"/>
    <property type="evidence" value="ECO:0007669"/>
    <property type="project" value="UniProtKB-KW"/>
</dbReference>
<comment type="subcellular location">
    <subcellularLocation>
        <location evidence="1">Cytoplasm</location>
        <location evidence="1">Cytoskeleton</location>
        <location evidence="1">Cilium axoneme</location>
    </subcellularLocation>
</comment>
<dbReference type="Pfam" id="PF18198">
    <property type="entry name" value="AAA_lid_11"/>
    <property type="match status" value="1"/>
</dbReference>
<dbReference type="Gene3D" id="1.20.1270.280">
    <property type="match status" value="1"/>
</dbReference>
<dbReference type="Pfam" id="PF12775">
    <property type="entry name" value="AAA_7"/>
    <property type="match status" value="1"/>
</dbReference>
<evidence type="ECO:0000256" key="6">
    <source>
        <dbReference type="ARBA" id="ARBA00022741"/>
    </source>
</evidence>
<keyword evidence="8" id="KW-0243">Dynein</keyword>
<dbReference type="FunFam" id="3.40.50.300:FF:000153">
    <property type="entry name" value="Dynein axonemal heavy chain 1"/>
    <property type="match status" value="1"/>
</dbReference>
<dbReference type="FunFam" id="3.10.490.20:FF:000006">
    <property type="entry name" value="Dynein axonemal heavy chain 10"/>
    <property type="match status" value="1"/>
</dbReference>
<evidence type="ECO:0000256" key="9">
    <source>
        <dbReference type="ARBA" id="ARBA00023054"/>
    </source>
</evidence>
<dbReference type="GO" id="GO:0051959">
    <property type="term" value="F:dynein light intermediate chain binding"/>
    <property type="evidence" value="ECO:0007669"/>
    <property type="project" value="InterPro"/>
</dbReference>
<reference evidence="22" key="1">
    <citation type="submission" date="2023-07" db="EMBL/GenBank/DDBJ databases">
        <title>Chromosome-level Genome Assembly of Striped Snakehead (Channa striata).</title>
        <authorList>
            <person name="Liu H."/>
        </authorList>
    </citation>
    <scope>NUCLEOTIDE SEQUENCE</scope>
    <source>
        <strain evidence="22">Gz</strain>
        <tissue evidence="22">Muscle</tissue>
    </source>
</reference>
<evidence type="ECO:0000259" key="19">
    <source>
        <dbReference type="Pfam" id="PF18198"/>
    </source>
</evidence>
<dbReference type="FunFam" id="1.10.8.1220:FF:000001">
    <property type="entry name" value="Dynein axonemal heavy chain 5"/>
    <property type="match status" value="1"/>
</dbReference>
<evidence type="ECO:0000256" key="1">
    <source>
        <dbReference type="ARBA" id="ARBA00004430"/>
    </source>
</evidence>
<keyword evidence="7" id="KW-0067">ATP-binding</keyword>
<feature type="domain" description="Dynein heavy chain region D6 P-loop" evidence="15">
    <location>
        <begin position="1384"/>
        <end position="1495"/>
    </location>
</feature>
<dbReference type="InterPro" id="IPR054354">
    <property type="entry name" value="DYNC2H1-like_lid"/>
</dbReference>
<dbReference type="GO" id="GO:0005930">
    <property type="term" value="C:axoneme"/>
    <property type="evidence" value="ECO:0007669"/>
    <property type="project" value="UniProtKB-SubCell"/>
</dbReference>